<dbReference type="PANTHER" id="PTHR16631">
    <property type="entry name" value="GLUCAN 1,3-BETA-GLUCOSIDASE"/>
    <property type="match status" value="1"/>
</dbReference>
<dbReference type="Gene3D" id="2.80.10.50">
    <property type="match status" value="1"/>
</dbReference>
<dbReference type="EMBL" id="VJMH01005853">
    <property type="protein sequence ID" value="KAF0692734.1"/>
    <property type="molecule type" value="Genomic_DNA"/>
</dbReference>
<name>A0A485L5M7_9STRA</name>
<evidence type="ECO:0000256" key="8">
    <source>
        <dbReference type="ARBA" id="ARBA00023277"/>
    </source>
</evidence>
<evidence type="ECO:0000256" key="9">
    <source>
        <dbReference type="ARBA" id="ARBA00023316"/>
    </source>
</evidence>
<keyword evidence="9" id="KW-0961">Cell wall biogenesis/degradation</keyword>
<keyword evidence="8" id="KW-0119">Carbohydrate metabolism</keyword>
<keyword evidence="6 14" id="KW-0472">Membrane</keyword>
<comment type="catalytic activity">
    <reaction evidence="1">
        <text>Hydrolysis of (1-&gt;3)-beta-D-glucosidic linkages in (1-&gt;3)-beta-D-glucans.</text>
        <dbReference type="EC" id="3.2.1.39"/>
    </reaction>
</comment>
<gene>
    <name evidence="17" type="primary">Aste57867_16192</name>
    <name evidence="16" type="ORF">As57867_016136</name>
    <name evidence="17" type="ORF">ASTE57867_16192</name>
</gene>
<dbReference type="PANTHER" id="PTHR16631:SF17">
    <property type="entry name" value="GLUCAN ENDO-1,3-BETA-GLUCOSIDASE BTGC"/>
    <property type="match status" value="1"/>
</dbReference>
<keyword evidence="4" id="KW-1003">Cell membrane</keyword>
<evidence type="ECO:0000313" key="17">
    <source>
        <dbReference type="EMBL" id="VFT92970.1"/>
    </source>
</evidence>
<accession>A0A485L5M7</accession>
<dbReference type="AlphaFoldDB" id="A0A485L5M7"/>
<keyword evidence="14" id="KW-0812">Transmembrane</keyword>
<evidence type="ECO:0000256" key="10">
    <source>
        <dbReference type="ARBA" id="ARBA00023326"/>
    </source>
</evidence>
<proteinExistence type="predicted"/>
<evidence type="ECO:0000256" key="5">
    <source>
        <dbReference type="ARBA" id="ARBA00022801"/>
    </source>
</evidence>
<dbReference type="CDD" id="cd00161">
    <property type="entry name" value="beta-trefoil_Ricin-like"/>
    <property type="match status" value="1"/>
</dbReference>
<dbReference type="Pfam" id="PF00652">
    <property type="entry name" value="Ricin_B_lectin"/>
    <property type="match status" value="1"/>
</dbReference>
<keyword evidence="5" id="KW-0378">Hydrolase</keyword>
<evidence type="ECO:0000256" key="12">
    <source>
        <dbReference type="ARBA" id="ARBA00042373"/>
    </source>
</evidence>
<sequence length="482" mass="54175">MSPSQCVTHDYEAKLPDVVKLSCIFLAPVAAMAFVLGLIRWTCFILALCGSLLIAAPPPVQNAVCYHPFHLPQYPINGAPVDVNALAAAIDRDFAQMAQYVSVVRTYYSEFFGIQVAPIAAKYNIQLYLGVFLTTQWWYANQVNAAVDAVQQYPNTVLAILVGNENLRNPRLNFGTNSADEILAAANGIRSAVWARCNRWVALGTAQRITEWLEDSILGETTKLKNGLDILGANIYPFYDNSYNRNDPLRLLNLLWGLMINRYGVDKPRLTETGYPSAGHPSSVAPNVWPSLADEAIYYQAVTSWQPSQGGGPLFWYQFYDLPDNYGVPEDHERYFGLVHADGSSKSNAFPTANWVPHILWNYPGKVLTAYGTDVFSDWRRGNPNERWSYNAGTQQFRVELTGQCLDAFNDNGTFRVHTWPCDAGNQNQKWIIDVGENSIRHAYHPNVCLDADPNDKASRVQVWGCHPFWINPNQWWQVKGL</sequence>
<comment type="subcellular location">
    <subcellularLocation>
        <location evidence="2">Cell membrane</location>
    </subcellularLocation>
</comment>
<dbReference type="Gene3D" id="3.20.20.80">
    <property type="entry name" value="Glycosidases"/>
    <property type="match status" value="1"/>
</dbReference>
<keyword evidence="14" id="KW-1133">Transmembrane helix</keyword>
<evidence type="ECO:0000259" key="15">
    <source>
        <dbReference type="SMART" id="SM00458"/>
    </source>
</evidence>
<evidence type="ECO:0000256" key="6">
    <source>
        <dbReference type="ARBA" id="ARBA00023136"/>
    </source>
</evidence>
<evidence type="ECO:0000313" key="18">
    <source>
        <dbReference type="Proteomes" id="UP000332933"/>
    </source>
</evidence>
<dbReference type="EC" id="3.2.1.39" evidence="3"/>
<evidence type="ECO:0000256" key="2">
    <source>
        <dbReference type="ARBA" id="ARBA00004236"/>
    </source>
</evidence>
<organism evidence="17 18">
    <name type="scientific">Aphanomyces stellatus</name>
    <dbReference type="NCBI Taxonomy" id="120398"/>
    <lineage>
        <taxon>Eukaryota</taxon>
        <taxon>Sar</taxon>
        <taxon>Stramenopiles</taxon>
        <taxon>Oomycota</taxon>
        <taxon>Saprolegniomycetes</taxon>
        <taxon>Saprolegniales</taxon>
        <taxon>Verrucalvaceae</taxon>
        <taxon>Aphanomyces</taxon>
    </lineage>
</organism>
<dbReference type="Proteomes" id="UP000332933">
    <property type="component" value="Unassembled WGS sequence"/>
</dbReference>
<evidence type="ECO:0000256" key="11">
    <source>
        <dbReference type="ARBA" id="ARBA00037649"/>
    </source>
</evidence>
<reference evidence="16" key="2">
    <citation type="submission" date="2019-06" db="EMBL/GenBank/DDBJ databases">
        <title>Genomics analysis of Aphanomyces spp. identifies a new class of oomycete effector associated with host adaptation.</title>
        <authorList>
            <person name="Gaulin E."/>
        </authorList>
    </citation>
    <scope>NUCLEOTIDE SEQUENCE</scope>
    <source>
        <strain evidence="16">CBS 578.67</strain>
    </source>
</reference>
<feature type="domain" description="Ricin B lectin" evidence="15">
    <location>
        <begin position="354"/>
        <end position="480"/>
    </location>
</feature>
<feature type="transmembrane region" description="Helical" evidence="14">
    <location>
        <begin position="21"/>
        <end position="54"/>
    </location>
</feature>
<keyword evidence="10" id="KW-0624">Polysaccharide degradation</keyword>
<evidence type="ECO:0000256" key="1">
    <source>
        <dbReference type="ARBA" id="ARBA00000382"/>
    </source>
</evidence>
<dbReference type="GO" id="GO:0000272">
    <property type="term" value="P:polysaccharide catabolic process"/>
    <property type="evidence" value="ECO:0007669"/>
    <property type="project" value="UniProtKB-KW"/>
</dbReference>
<keyword evidence="7" id="KW-0325">Glycoprotein</keyword>
<evidence type="ECO:0000256" key="4">
    <source>
        <dbReference type="ARBA" id="ARBA00022475"/>
    </source>
</evidence>
<dbReference type="InterPro" id="IPR017853">
    <property type="entry name" value="GH"/>
</dbReference>
<dbReference type="GO" id="GO:0005886">
    <property type="term" value="C:plasma membrane"/>
    <property type="evidence" value="ECO:0007669"/>
    <property type="project" value="UniProtKB-SubCell"/>
</dbReference>
<reference evidence="17 18" key="1">
    <citation type="submission" date="2019-03" db="EMBL/GenBank/DDBJ databases">
        <authorList>
            <person name="Gaulin E."/>
            <person name="Dumas B."/>
        </authorList>
    </citation>
    <scope>NUCLEOTIDE SEQUENCE [LARGE SCALE GENOMIC DNA]</scope>
    <source>
        <strain evidence="17">CBS 568.67</strain>
    </source>
</reference>
<dbReference type="SUPFAM" id="SSF50370">
    <property type="entry name" value="Ricin B-like lectins"/>
    <property type="match status" value="1"/>
</dbReference>
<evidence type="ECO:0000256" key="13">
    <source>
        <dbReference type="ARBA" id="ARBA00043078"/>
    </source>
</evidence>
<dbReference type="SUPFAM" id="SSF51445">
    <property type="entry name" value="(Trans)glycosidases"/>
    <property type="match status" value="1"/>
</dbReference>
<dbReference type="InterPro" id="IPR050732">
    <property type="entry name" value="Beta-glucan_modifiers"/>
</dbReference>
<dbReference type="PROSITE" id="PS50231">
    <property type="entry name" value="RICIN_B_LECTIN"/>
    <property type="match status" value="1"/>
</dbReference>
<comment type="function">
    <text evidence="11">Glucanases play a role in cell expansion during growth, in cell-cell fusion during mating, and in spore release during sporulation. This enzyme may be involved in beta-glucan degradation. Active on laminarin and lichenan.</text>
</comment>
<evidence type="ECO:0000256" key="7">
    <source>
        <dbReference type="ARBA" id="ARBA00023180"/>
    </source>
</evidence>
<dbReference type="InterPro" id="IPR000772">
    <property type="entry name" value="Ricin_B_lectin"/>
</dbReference>
<dbReference type="GO" id="GO:0042973">
    <property type="term" value="F:glucan endo-1,3-beta-D-glucosidase activity"/>
    <property type="evidence" value="ECO:0007669"/>
    <property type="project" value="UniProtKB-EC"/>
</dbReference>
<protein>
    <recommendedName>
        <fullName evidence="3">glucan endo-1,3-beta-D-glucosidase</fullName>
        <ecNumber evidence="3">3.2.1.39</ecNumber>
    </recommendedName>
    <alternativeName>
        <fullName evidence="13">Endo-1,3-beta-glucanase btgC</fullName>
    </alternativeName>
    <alternativeName>
        <fullName evidence="12">Laminarinase btgC</fullName>
    </alternativeName>
</protein>
<keyword evidence="18" id="KW-1185">Reference proteome</keyword>
<dbReference type="InterPro" id="IPR035992">
    <property type="entry name" value="Ricin_B-like_lectins"/>
</dbReference>
<dbReference type="EMBL" id="CAADRA010005874">
    <property type="protein sequence ID" value="VFT92970.1"/>
    <property type="molecule type" value="Genomic_DNA"/>
</dbReference>
<evidence type="ECO:0000256" key="14">
    <source>
        <dbReference type="SAM" id="Phobius"/>
    </source>
</evidence>
<evidence type="ECO:0000313" key="16">
    <source>
        <dbReference type="EMBL" id="KAF0692734.1"/>
    </source>
</evidence>
<evidence type="ECO:0000256" key="3">
    <source>
        <dbReference type="ARBA" id="ARBA00012780"/>
    </source>
</evidence>
<dbReference type="SMART" id="SM00458">
    <property type="entry name" value="RICIN"/>
    <property type="match status" value="1"/>
</dbReference>
<dbReference type="GO" id="GO:0071555">
    <property type="term" value="P:cell wall organization"/>
    <property type="evidence" value="ECO:0007669"/>
    <property type="project" value="UniProtKB-KW"/>
</dbReference>